<dbReference type="Proteomes" id="UP001501671">
    <property type="component" value="Unassembled WGS sequence"/>
</dbReference>
<evidence type="ECO:0000313" key="5">
    <source>
        <dbReference type="EMBL" id="GAA4325951.1"/>
    </source>
</evidence>
<dbReference type="CDD" id="cd01949">
    <property type="entry name" value="GGDEF"/>
    <property type="match status" value="1"/>
</dbReference>
<comment type="caution">
    <text evidence="5">The sequence shown here is derived from an EMBL/GenBank/DDBJ whole genome shotgun (WGS) entry which is preliminary data.</text>
</comment>
<evidence type="ECO:0000256" key="1">
    <source>
        <dbReference type="ARBA" id="ARBA00012528"/>
    </source>
</evidence>
<feature type="transmembrane region" description="Helical" evidence="3">
    <location>
        <begin position="188"/>
        <end position="209"/>
    </location>
</feature>
<dbReference type="EC" id="2.7.7.65" evidence="1"/>
<evidence type="ECO:0000259" key="4">
    <source>
        <dbReference type="PROSITE" id="PS50887"/>
    </source>
</evidence>
<gene>
    <name evidence="5" type="ORF">GCM10023144_08810</name>
</gene>
<dbReference type="Pfam" id="PF00990">
    <property type="entry name" value="GGDEF"/>
    <property type="match status" value="1"/>
</dbReference>
<feature type="transmembrane region" description="Helical" evidence="3">
    <location>
        <begin position="89"/>
        <end position="108"/>
    </location>
</feature>
<dbReference type="InterPro" id="IPR029787">
    <property type="entry name" value="Nucleotide_cyclase"/>
</dbReference>
<dbReference type="PANTHER" id="PTHR45138:SF9">
    <property type="entry name" value="DIGUANYLATE CYCLASE DGCM-RELATED"/>
    <property type="match status" value="1"/>
</dbReference>
<evidence type="ECO:0000313" key="6">
    <source>
        <dbReference type="Proteomes" id="UP001501671"/>
    </source>
</evidence>
<dbReference type="InterPro" id="IPR050469">
    <property type="entry name" value="Diguanylate_Cyclase"/>
</dbReference>
<dbReference type="InterPro" id="IPR000160">
    <property type="entry name" value="GGDEF_dom"/>
</dbReference>
<keyword evidence="3" id="KW-0472">Membrane</keyword>
<evidence type="ECO:0000256" key="3">
    <source>
        <dbReference type="SAM" id="Phobius"/>
    </source>
</evidence>
<reference evidence="6" key="1">
    <citation type="journal article" date="2019" name="Int. J. Syst. Evol. Microbiol.">
        <title>The Global Catalogue of Microorganisms (GCM) 10K type strain sequencing project: providing services to taxonomists for standard genome sequencing and annotation.</title>
        <authorList>
            <consortium name="The Broad Institute Genomics Platform"/>
            <consortium name="The Broad Institute Genome Sequencing Center for Infectious Disease"/>
            <person name="Wu L."/>
            <person name="Ma J."/>
        </authorList>
    </citation>
    <scope>NUCLEOTIDE SEQUENCE [LARGE SCALE GENOMIC DNA]</scope>
    <source>
        <strain evidence="6">JCM 17666</strain>
    </source>
</reference>
<feature type="transmembrane region" description="Helical" evidence="3">
    <location>
        <begin position="58"/>
        <end position="77"/>
    </location>
</feature>
<feature type="transmembrane region" description="Helical" evidence="3">
    <location>
        <begin position="148"/>
        <end position="168"/>
    </location>
</feature>
<comment type="catalytic activity">
    <reaction evidence="2">
        <text>2 GTP = 3',3'-c-di-GMP + 2 diphosphate</text>
        <dbReference type="Rhea" id="RHEA:24898"/>
        <dbReference type="ChEBI" id="CHEBI:33019"/>
        <dbReference type="ChEBI" id="CHEBI:37565"/>
        <dbReference type="ChEBI" id="CHEBI:58805"/>
        <dbReference type="EC" id="2.7.7.65"/>
    </reaction>
</comment>
<dbReference type="EMBL" id="BAABFO010000003">
    <property type="protein sequence ID" value="GAA4325951.1"/>
    <property type="molecule type" value="Genomic_DNA"/>
</dbReference>
<proteinExistence type="predicted"/>
<keyword evidence="6" id="KW-1185">Reference proteome</keyword>
<evidence type="ECO:0000256" key="2">
    <source>
        <dbReference type="ARBA" id="ARBA00034247"/>
    </source>
</evidence>
<dbReference type="PROSITE" id="PS50887">
    <property type="entry name" value="GGDEF"/>
    <property type="match status" value="1"/>
</dbReference>
<dbReference type="SUPFAM" id="SSF55073">
    <property type="entry name" value="Nucleotide cyclase"/>
    <property type="match status" value="1"/>
</dbReference>
<dbReference type="NCBIfam" id="TIGR00254">
    <property type="entry name" value="GGDEF"/>
    <property type="match status" value="1"/>
</dbReference>
<accession>A0ABP8GKV3</accession>
<dbReference type="InterPro" id="IPR043128">
    <property type="entry name" value="Rev_trsase/Diguanyl_cyclase"/>
</dbReference>
<organism evidence="5 6">
    <name type="scientific">Pigmentiphaga soli</name>
    <dbReference type="NCBI Taxonomy" id="1007095"/>
    <lineage>
        <taxon>Bacteria</taxon>
        <taxon>Pseudomonadati</taxon>
        <taxon>Pseudomonadota</taxon>
        <taxon>Betaproteobacteria</taxon>
        <taxon>Burkholderiales</taxon>
        <taxon>Alcaligenaceae</taxon>
        <taxon>Pigmentiphaga</taxon>
    </lineage>
</organism>
<feature type="transmembrane region" description="Helical" evidence="3">
    <location>
        <begin position="6"/>
        <end position="26"/>
    </location>
</feature>
<dbReference type="Gene3D" id="3.30.70.270">
    <property type="match status" value="1"/>
</dbReference>
<dbReference type="PANTHER" id="PTHR45138">
    <property type="entry name" value="REGULATORY COMPONENTS OF SENSORY TRANSDUCTION SYSTEM"/>
    <property type="match status" value="1"/>
</dbReference>
<feature type="transmembrane region" description="Helical" evidence="3">
    <location>
        <begin position="114"/>
        <end position="136"/>
    </location>
</feature>
<keyword evidence="3" id="KW-0812">Transmembrane</keyword>
<feature type="transmembrane region" description="Helical" evidence="3">
    <location>
        <begin position="33"/>
        <end position="52"/>
    </location>
</feature>
<name>A0ABP8GKV3_9BURK</name>
<dbReference type="RefSeq" id="WP_345246725.1">
    <property type="nucleotide sequence ID" value="NZ_BAABFO010000003.1"/>
</dbReference>
<sequence length="403" mass="43705">MPDPVSILIVTILSALMSLAVLGSLLPAGIPGVRYWFGGNMLSILSFVLFALQRQGPPIITILGANGTLALTVLLMLQGCRRFIGQPPVVWAEYGALLLVLAGLWYWTYVDQDINARIVLVSAFHAYVYLSIAWLVRKTRPAERPYYAYRFLSIAAFIGGLGHTFRGLIYATGLARQTELLQSNQLNIVFLALGILALPCLSIGMVMLAHDRMARRLEQMANLDELTGILARRACLAQADAALRAAQRSGRPLSVAIIDIDHFKVINDTHGHAAGDKVLAHFSASVARSLRASDVFGRLGGEEFIIVFPETRRDEAAAALDRLRQELAKTPCLLKGGSVAYTFSVGVDECQHGETLASLMGRADAALYAAKRQGRDRVVAAWEVPPVPLPARHGAAVELNPSS</sequence>
<feature type="domain" description="GGDEF" evidence="4">
    <location>
        <begin position="251"/>
        <end position="383"/>
    </location>
</feature>
<keyword evidence="3" id="KW-1133">Transmembrane helix</keyword>
<protein>
    <recommendedName>
        <fullName evidence="1">diguanylate cyclase</fullName>
        <ecNumber evidence="1">2.7.7.65</ecNumber>
    </recommendedName>
</protein>
<dbReference type="SMART" id="SM00267">
    <property type="entry name" value="GGDEF"/>
    <property type="match status" value="1"/>
</dbReference>